<reference evidence="3" key="2">
    <citation type="submission" date="2015-01" db="EMBL/GenBank/DDBJ databases">
        <title>Evolutionary Origins and Diversification of the Mycorrhizal Mutualists.</title>
        <authorList>
            <consortium name="DOE Joint Genome Institute"/>
            <consortium name="Mycorrhizal Genomics Consortium"/>
            <person name="Kohler A."/>
            <person name="Kuo A."/>
            <person name="Nagy L.G."/>
            <person name="Floudas D."/>
            <person name="Copeland A."/>
            <person name="Barry K.W."/>
            <person name="Cichocki N."/>
            <person name="Veneault-Fourrey C."/>
            <person name="LaButti K."/>
            <person name="Lindquist E.A."/>
            <person name="Lipzen A."/>
            <person name="Lundell T."/>
            <person name="Morin E."/>
            <person name="Murat C."/>
            <person name="Riley R."/>
            <person name="Ohm R."/>
            <person name="Sun H."/>
            <person name="Tunlid A."/>
            <person name="Henrissat B."/>
            <person name="Grigoriev I.V."/>
            <person name="Hibbett D.S."/>
            <person name="Martin F."/>
        </authorList>
    </citation>
    <scope>NUCLEOTIDE SEQUENCE [LARGE SCALE GENOMIC DNA]</scope>
    <source>
        <strain evidence="3">MUT 4182</strain>
    </source>
</reference>
<accession>A0A0C3QA97</accession>
<dbReference type="InterPro" id="IPR036047">
    <property type="entry name" value="F-box-like_dom_sf"/>
</dbReference>
<dbReference type="HOGENOM" id="CLU_1143266_0_0_1"/>
<protein>
    <recommendedName>
        <fullName evidence="1">F-box domain-containing protein</fullName>
    </recommendedName>
</protein>
<evidence type="ECO:0000259" key="1">
    <source>
        <dbReference type="Pfam" id="PF12937"/>
    </source>
</evidence>
<feature type="domain" description="F-box" evidence="1">
    <location>
        <begin position="15"/>
        <end position="61"/>
    </location>
</feature>
<dbReference type="AlphaFoldDB" id="A0A0C3QA97"/>
<dbReference type="EMBL" id="KN823152">
    <property type="protein sequence ID" value="KIO21014.1"/>
    <property type="molecule type" value="Genomic_DNA"/>
</dbReference>
<organism evidence="2 3">
    <name type="scientific">Tulasnella calospora MUT 4182</name>
    <dbReference type="NCBI Taxonomy" id="1051891"/>
    <lineage>
        <taxon>Eukaryota</taxon>
        <taxon>Fungi</taxon>
        <taxon>Dikarya</taxon>
        <taxon>Basidiomycota</taxon>
        <taxon>Agaricomycotina</taxon>
        <taxon>Agaricomycetes</taxon>
        <taxon>Cantharellales</taxon>
        <taxon>Tulasnellaceae</taxon>
        <taxon>Tulasnella</taxon>
    </lineage>
</organism>
<name>A0A0C3QA97_9AGAM</name>
<keyword evidence="3" id="KW-1185">Reference proteome</keyword>
<dbReference type="SUPFAM" id="SSF81383">
    <property type="entry name" value="F-box domain"/>
    <property type="match status" value="1"/>
</dbReference>
<evidence type="ECO:0000313" key="3">
    <source>
        <dbReference type="Proteomes" id="UP000054248"/>
    </source>
</evidence>
<dbReference type="Proteomes" id="UP000054248">
    <property type="component" value="Unassembled WGS sequence"/>
</dbReference>
<gene>
    <name evidence="2" type="ORF">M407DRAFT_29338</name>
</gene>
<reference evidence="2 3" key="1">
    <citation type="submission" date="2014-04" db="EMBL/GenBank/DDBJ databases">
        <authorList>
            <consortium name="DOE Joint Genome Institute"/>
            <person name="Kuo A."/>
            <person name="Girlanda M."/>
            <person name="Perotto S."/>
            <person name="Kohler A."/>
            <person name="Nagy L.G."/>
            <person name="Floudas D."/>
            <person name="Copeland A."/>
            <person name="Barry K.W."/>
            <person name="Cichocki N."/>
            <person name="Veneault-Fourrey C."/>
            <person name="LaButti K."/>
            <person name="Lindquist E.A."/>
            <person name="Lipzen A."/>
            <person name="Lundell T."/>
            <person name="Morin E."/>
            <person name="Murat C."/>
            <person name="Sun H."/>
            <person name="Tunlid A."/>
            <person name="Henrissat B."/>
            <person name="Grigoriev I.V."/>
            <person name="Hibbett D.S."/>
            <person name="Martin F."/>
            <person name="Nordberg H.P."/>
            <person name="Cantor M.N."/>
            <person name="Hua S.X."/>
        </authorList>
    </citation>
    <scope>NUCLEOTIDE SEQUENCE [LARGE SCALE GENOMIC DNA]</scope>
    <source>
        <strain evidence="2 3">MUT 4182</strain>
    </source>
</reference>
<evidence type="ECO:0000313" key="2">
    <source>
        <dbReference type="EMBL" id="KIO21014.1"/>
    </source>
</evidence>
<dbReference type="Gene3D" id="1.20.1280.50">
    <property type="match status" value="1"/>
</dbReference>
<proteinExistence type="predicted"/>
<sequence>MSQAQHGSRGGPDPIDLLPEEIFIKIIRLSIKADTPARDLAKLTAVCRLWKRILEEAPTFWTGATAAEVLEGLRRALRMVQDAPLDLKFDSSTAAVNIETFFQEMGSKISQWKTLFVNASGGSQVVGSTCPASTAPPTLEVLCFVYYYARSQVAHEIDLFGGQPAPASLKDVQLKSPLHSNASLSHSGIIQTQWTDSRAPPAPPKMEASASHPFARSASTMFPRHIFVCCSRFYAIQIWNCST</sequence>
<dbReference type="InterPro" id="IPR001810">
    <property type="entry name" value="F-box_dom"/>
</dbReference>
<dbReference type="Pfam" id="PF12937">
    <property type="entry name" value="F-box-like"/>
    <property type="match status" value="1"/>
</dbReference>
<dbReference type="OrthoDB" id="2269034at2759"/>